<evidence type="ECO:0000313" key="3">
    <source>
        <dbReference type="EMBL" id="KJP88483.1"/>
    </source>
</evidence>
<dbReference type="GeneID" id="24267076"/>
<sequence>MITYTGSLLVLFYALYQNVSSGIHINGERKIDNHRAAEEFNVDDINSWMKLDDANFLNTWTKNVSDISFVESKSIKDSGSVNGDGSGSESGKSSKADWNFMAAQNQQGTTAKPKSNSGDSDSSGSGHKSPASGSGGGSGHGSVPKSPGSISSQYSSYDGGMSTSIGTRDFENEMYRFTTKHPLEKLYKEMDILTNEYTKLKEEEVQHLGDEHKEIADKRKEERLKLLADSGPDPTAEDKGVDFIKHDHTDVQIKGGFSQFLSNLNPFKQQIEPMKKEIILDTYINKAVPNHEKIMQDLGISHKYEPYPPTILHTCPNSTFLFDNLANLQKELERNDEKEKITTKIVDHNNECLKNFGLFDFELPDNKTQLGNMIGSLGEYRVRLFEIENDLLRYQTDLDYVTLADNYKLVQHDLHTLENINFCLLNPKTLEDFLKKKDIATLMGHDPVAYEEKFTKYMQESINCHLESLIYDDLDSSQDIKIVLNNVKSKLYLLQNGLSYKSRKLVNKLFNDIQNAPDAVFEKLTWIFEHMYHLKRNYAFFALKSVCDRYVTLHTTIYGSLQGMTNYIKEYTRLYGACFKNVIIYNAVISGIHEHMKNLMKLMPRDGLLSDIHIEALLQNDKKKITRTDYVLNEYDPSVKSYALTQLERVPMVSVINSFFEFKKKQLSKMIAQMKLDLFSLTNDELKIPNDNGATSKLTAKLISIYKAQIKKYFKEMRDDYVYLIKTRYKGHMKKNYLLYKRLE</sequence>
<evidence type="ECO:0000256" key="1">
    <source>
        <dbReference type="SAM" id="MobiDB-lite"/>
    </source>
</evidence>
<dbReference type="InterPro" id="IPR009864">
    <property type="entry name" value="RAP1_Plasmodium"/>
</dbReference>
<feature type="chain" id="PRO_5002344130" description="Rhoptry-associated protein 1" evidence="2">
    <location>
        <begin position="22"/>
        <end position="744"/>
    </location>
</feature>
<feature type="signal peptide" evidence="2">
    <location>
        <begin position="1"/>
        <end position="21"/>
    </location>
</feature>
<evidence type="ECO:0008006" key="5">
    <source>
        <dbReference type="Google" id="ProtNLM"/>
    </source>
</evidence>
<proteinExistence type="predicted"/>
<accession>A0A0D9QNG6</accession>
<keyword evidence="4" id="KW-1185">Reference proteome</keyword>
<feature type="compositionally biased region" description="Low complexity" evidence="1">
    <location>
        <begin position="141"/>
        <end position="156"/>
    </location>
</feature>
<dbReference type="AlphaFoldDB" id="A0A0D9QNG6"/>
<evidence type="ECO:0000313" key="4">
    <source>
        <dbReference type="Proteomes" id="UP000054561"/>
    </source>
</evidence>
<dbReference type="Proteomes" id="UP000054561">
    <property type="component" value="Unassembled WGS sequence"/>
</dbReference>
<feature type="compositionally biased region" description="Low complexity" evidence="1">
    <location>
        <begin position="112"/>
        <end position="132"/>
    </location>
</feature>
<name>A0A0D9QNG6_PLAFR</name>
<dbReference type="Pfam" id="PF07218">
    <property type="entry name" value="RAP1"/>
    <property type="match status" value="1"/>
</dbReference>
<dbReference type="VEuPathDB" id="PlasmoDB:AK88_01762"/>
<evidence type="ECO:0000256" key="2">
    <source>
        <dbReference type="SAM" id="SignalP"/>
    </source>
</evidence>
<dbReference type="OrthoDB" id="384877at2759"/>
<gene>
    <name evidence="3" type="ORF">AK88_01762</name>
</gene>
<dbReference type="OMA" id="EKFTKYM"/>
<dbReference type="RefSeq" id="XP_012334820.1">
    <property type="nucleotide sequence ID" value="XM_012479397.1"/>
</dbReference>
<protein>
    <recommendedName>
        <fullName evidence="5">Rhoptry-associated protein 1</fullName>
    </recommendedName>
</protein>
<dbReference type="EMBL" id="KQ001660">
    <property type="protein sequence ID" value="KJP88483.1"/>
    <property type="molecule type" value="Genomic_DNA"/>
</dbReference>
<organism evidence="3 4">
    <name type="scientific">Plasmodium fragile</name>
    <dbReference type="NCBI Taxonomy" id="5857"/>
    <lineage>
        <taxon>Eukaryota</taxon>
        <taxon>Sar</taxon>
        <taxon>Alveolata</taxon>
        <taxon>Apicomplexa</taxon>
        <taxon>Aconoidasida</taxon>
        <taxon>Haemosporida</taxon>
        <taxon>Plasmodiidae</taxon>
        <taxon>Plasmodium</taxon>
        <taxon>Plasmodium (Plasmodium)</taxon>
    </lineage>
</organism>
<feature type="region of interest" description="Disordered" evidence="1">
    <location>
        <begin position="106"/>
        <end position="160"/>
    </location>
</feature>
<keyword evidence="2" id="KW-0732">Signal</keyword>
<reference evidence="3 4" key="1">
    <citation type="submission" date="2014-03" db="EMBL/GenBank/DDBJ databases">
        <title>The Genome Sequence of Plasmodium fragile nilgiri.</title>
        <authorList>
            <consortium name="The Broad Institute Genomics Platform"/>
            <consortium name="The Broad Institute Genome Sequencing Center for Infectious Disease"/>
            <person name="Neafsey D."/>
            <person name="Duraisingh M."/>
            <person name="Young S.K."/>
            <person name="Zeng Q."/>
            <person name="Gargeya S."/>
            <person name="Abouelleil A."/>
            <person name="Alvarado L."/>
            <person name="Chapman S.B."/>
            <person name="Gainer-Dewar J."/>
            <person name="Goldberg J."/>
            <person name="Griggs A."/>
            <person name="Gujja S."/>
            <person name="Hansen M."/>
            <person name="Howarth C."/>
            <person name="Imamovic A."/>
            <person name="Larimer J."/>
            <person name="Pearson M."/>
            <person name="Poon T.W."/>
            <person name="Priest M."/>
            <person name="Roberts A."/>
            <person name="Saif S."/>
            <person name="Shea T."/>
            <person name="Sykes S."/>
            <person name="Wortman J."/>
            <person name="Nusbaum C."/>
            <person name="Birren B."/>
        </authorList>
    </citation>
    <scope>NUCLEOTIDE SEQUENCE [LARGE SCALE GENOMIC DNA]</scope>
    <source>
        <strain evidence="4">nilgiri</strain>
    </source>
</reference>
<feature type="region of interest" description="Disordered" evidence="1">
    <location>
        <begin position="75"/>
        <end position="94"/>
    </location>
</feature>